<protein>
    <submittedName>
        <fullName evidence="2">DUF1534 domain-containing protein</fullName>
    </submittedName>
</protein>
<dbReference type="AlphaFoldDB" id="A0AAJ4B2N0"/>
<name>A0AAJ4B2N0_PSESX</name>
<dbReference type="EMBL" id="CP047267">
    <property type="protein sequence ID" value="QHF10405.1"/>
    <property type="molecule type" value="Genomic_DNA"/>
</dbReference>
<feature type="compositionally biased region" description="Polar residues" evidence="1">
    <location>
        <begin position="24"/>
        <end position="34"/>
    </location>
</feature>
<proteinExistence type="predicted"/>
<feature type="region of interest" description="Disordered" evidence="1">
    <location>
        <begin position="1"/>
        <end position="34"/>
    </location>
</feature>
<organism evidence="2 3">
    <name type="scientific">Pseudomonas syringae UB303</name>
    <dbReference type="NCBI Taxonomy" id="1357287"/>
    <lineage>
        <taxon>Bacteria</taxon>
        <taxon>Pseudomonadati</taxon>
        <taxon>Pseudomonadota</taxon>
        <taxon>Gammaproteobacteria</taxon>
        <taxon>Pseudomonadales</taxon>
        <taxon>Pseudomonadaceae</taxon>
        <taxon>Pseudomonas</taxon>
        <taxon>Pseudomonas syringae</taxon>
    </lineage>
</organism>
<dbReference type="Proteomes" id="UP000464688">
    <property type="component" value="Chromosome"/>
</dbReference>
<evidence type="ECO:0000256" key="1">
    <source>
        <dbReference type="SAM" id="MobiDB-lite"/>
    </source>
</evidence>
<gene>
    <name evidence="2" type="ORF">N026_24295</name>
</gene>
<sequence>MGDAPRHRSAPRRRVRRGRGASHDSQACCSGNER</sequence>
<feature type="compositionally biased region" description="Basic residues" evidence="1">
    <location>
        <begin position="7"/>
        <end position="20"/>
    </location>
</feature>
<evidence type="ECO:0000313" key="3">
    <source>
        <dbReference type="Proteomes" id="UP000464688"/>
    </source>
</evidence>
<accession>A0AAJ4B2N0</accession>
<dbReference type="AntiFam" id="ANF00261">
    <property type="entry name" value="Protein of unknown function (DUF1534)"/>
</dbReference>
<reference evidence="2 3" key="1">
    <citation type="journal article" date="2014" name="Genome Announc.">
        <title>Draft Genome Sequences of a Phylogenetically Diverse Suite of Pseudomonas syringae Strains from Multiple Source Populations.</title>
        <authorList>
            <person name="Baltrus D.A."/>
            <person name="Yourstone S."/>
            <person name="Lind A."/>
            <person name="Guilbaud C."/>
            <person name="Sands D.C."/>
            <person name="Jones C.D."/>
            <person name="Morris C.E."/>
            <person name="Dangl J.L."/>
        </authorList>
    </citation>
    <scope>NUCLEOTIDE SEQUENCE [LARGE SCALE GENOMIC DNA]</scope>
    <source>
        <strain evidence="2 3">UB303</strain>
    </source>
</reference>
<evidence type="ECO:0000313" key="2">
    <source>
        <dbReference type="EMBL" id="QHF10405.1"/>
    </source>
</evidence>